<accession>A0A486S0W7</accession>
<sequence length="174" mass="20104">MLPFCVLLSPGYTLFLITLFQQRIFTFNISDGRLPPPKIFVLSLLSGSIRFKPSPKETATGMLIRFWWKWYIFRFVWSYRRRKSETALTERQVLCLERGPGIPSLWGRGEFMDIGYRCYGGHQFFHHQLQFRPQTGICLMPGIYSFPCCSVNPGAVTQSRSGKAQVGKRTILSH</sequence>
<evidence type="ECO:0000313" key="1">
    <source>
        <dbReference type="EMBL" id="VGM08060.1"/>
    </source>
</evidence>
<proteinExistence type="predicted"/>
<name>A0A486S0W7_KLEPN</name>
<gene>
    <name evidence="1" type="ORF">SAMEA4873650_04994</name>
</gene>
<reference evidence="1" key="1">
    <citation type="submission" date="2019-03" db="EMBL/GenBank/DDBJ databases">
        <authorList>
            <consortium name="Pathogen Informatics"/>
        </authorList>
    </citation>
    <scope>NUCLEOTIDE SEQUENCE</scope>
    <source>
        <strain evidence="1">5012STDY7626448</strain>
    </source>
</reference>
<organism evidence="1">
    <name type="scientific">Klebsiella pneumoniae</name>
    <dbReference type="NCBI Taxonomy" id="573"/>
    <lineage>
        <taxon>Bacteria</taxon>
        <taxon>Pseudomonadati</taxon>
        <taxon>Pseudomonadota</taxon>
        <taxon>Gammaproteobacteria</taxon>
        <taxon>Enterobacterales</taxon>
        <taxon>Enterobacteriaceae</taxon>
        <taxon>Klebsiella/Raoultella group</taxon>
        <taxon>Klebsiella</taxon>
        <taxon>Klebsiella pneumoniae complex</taxon>
    </lineage>
</organism>
<protein>
    <submittedName>
        <fullName evidence="1">Uncharacterized protein</fullName>
    </submittedName>
</protein>
<dbReference type="AlphaFoldDB" id="A0A486S0W7"/>
<dbReference type="EMBL" id="CAAHCU010000035">
    <property type="protein sequence ID" value="VGM08060.1"/>
    <property type="molecule type" value="Genomic_DNA"/>
</dbReference>